<evidence type="ECO:0000313" key="2">
    <source>
        <dbReference type="Proteomes" id="UP000607653"/>
    </source>
</evidence>
<reference evidence="1 2" key="1">
    <citation type="journal article" date="2020" name="Mol. Biol. Evol.">
        <title>Distinct Expression and Methylation Patterns for Genes with Different Fates following a Single Whole-Genome Duplication in Flowering Plants.</title>
        <authorList>
            <person name="Shi T."/>
            <person name="Rahmani R.S."/>
            <person name="Gugger P.F."/>
            <person name="Wang M."/>
            <person name="Li H."/>
            <person name="Zhang Y."/>
            <person name="Li Z."/>
            <person name="Wang Q."/>
            <person name="Van de Peer Y."/>
            <person name="Marchal K."/>
            <person name="Chen J."/>
        </authorList>
    </citation>
    <scope>NUCLEOTIDE SEQUENCE [LARGE SCALE GENOMIC DNA]</scope>
    <source>
        <tissue evidence="1">Leaf</tissue>
    </source>
</reference>
<keyword evidence="2" id="KW-1185">Reference proteome</keyword>
<dbReference type="AlphaFoldDB" id="A0A822YWE0"/>
<gene>
    <name evidence="1" type="ORF">HUJ06_007653</name>
</gene>
<proteinExistence type="predicted"/>
<sequence>MAIPDPLPRNVIPIPPLVLTKKPLQTNLRLSCCEKEESLVVAISGEIRPISTSDLPCCDSFYRAALFLFVLICFLLW</sequence>
<comment type="caution">
    <text evidence="1">The sequence shown here is derived from an EMBL/GenBank/DDBJ whole genome shotgun (WGS) entry which is preliminary data.</text>
</comment>
<dbReference type="Proteomes" id="UP000607653">
    <property type="component" value="Unassembled WGS sequence"/>
</dbReference>
<dbReference type="EMBL" id="DUZY01000004">
    <property type="protein sequence ID" value="DAD37012.1"/>
    <property type="molecule type" value="Genomic_DNA"/>
</dbReference>
<evidence type="ECO:0000313" key="1">
    <source>
        <dbReference type="EMBL" id="DAD37012.1"/>
    </source>
</evidence>
<accession>A0A822YWE0</accession>
<protein>
    <submittedName>
        <fullName evidence="1">Uncharacterized protein</fullName>
    </submittedName>
</protein>
<name>A0A822YWE0_NELNU</name>
<organism evidence="1 2">
    <name type="scientific">Nelumbo nucifera</name>
    <name type="common">Sacred lotus</name>
    <dbReference type="NCBI Taxonomy" id="4432"/>
    <lineage>
        <taxon>Eukaryota</taxon>
        <taxon>Viridiplantae</taxon>
        <taxon>Streptophyta</taxon>
        <taxon>Embryophyta</taxon>
        <taxon>Tracheophyta</taxon>
        <taxon>Spermatophyta</taxon>
        <taxon>Magnoliopsida</taxon>
        <taxon>Proteales</taxon>
        <taxon>Nelumbonaceae</taxon>
        <taxon>Nelumbo</taxon>
    </lineage>
</organism>